<keyword evidence="3" id="KW-1185">Reference proteome</keyword>
<protein>
    <submittedName>
        <fullName evidence="2">GNAT family N-acetyltransferase</fullName>
        <ecNumber evidence="2">2.3.1.-</ecNumber>
    </submittedName>
</protein>
<evidence type="ECO:0000313" key="3">
    <source>
        <dbReference type="Proteomes" id="UP001589646"/>
    </source>
</evidence>
<dbReference type="InterPro" id="IPR052523">
    <property type="entry name" value="Trichothecene_AcTrans"/>
</dbReference>
<keyword evidence="2" id="KW-0808">Transferase</keyword>
<evidence type="ECO:0000259" key="1">
    <source>
        <dbReference type="PROSITE" id="PS51186"/>
    </source>
</evidence>
<dbReference type="Proteomes" id="UP001589646">
    <property type="component" value="Unassembled WGS sequence"/>
</dbReference>
<proteinExistence type="predicted"/>
<comment type="caution">
    <text evidence="2">The sequence shown here is derived from an EMBL/GenBank/DDBJ whole genome shotgun (WGS) entry which is preliminary data.</text>
</comment>
<dbReference type="Gene3D" id="3.40.630.30">
    <property type="match status" value="1"/>
</dbReference>
<dbReference type="PANTHER" id="PTHR42791">
    <property type="entry name" value="GNAT FAMILY ACETYLTRANSFERASE"/>
    <property type="match status" value="1"/>
</dbReference>
<dbReference type="EC" id="2.3.1.-" evidence="2"/>
<evidence type="ECO:0000313" key="2">
    <source>
        <dbReference type="EMBL" id="MFB9525893.1"/>
    </source>
</evidence>
<name>A0ABV5PT00_9ACTN</name>
<reference evidence="2 3" key="1">
    <citation type="submission" date="2024-09" db="EMBL/GenBank/DDBJ databases">
        <authorList>
            <person name="Sun Q."/>
            <person name="Mori K."/>
        </authorList>
    </citation>
    <scope>NUCLEOTIDE SEQUENCE [LARGE SCALE GENOMIC DNA]</scope>
    <source>
        <strain evidence="2 3">JCM 3323</strain>
    </source>
</reference>
<dbReference type="GO" id="GO:0016746">
    <property type="term" value="F:acyltransferase activity"/>
    <property type="evidence" value="ECO:0007669"/>
    <property type="project" value="UniProtKB-KW"/>
</dbReference>
<dbReference type="EMBL" id="JBHMCE010000001">
    <property type="protein sequence ID" value="MFB9525893.1"/>
    <property type="molecule type" value="Genomic_DNA"/>
</dbReference>
<dbReference type="Pfam" id="PF00583">
    <property type="entry name" value="Acetyltransf_1"/>
    <property type="match status" value="1"/>
</dbReference>
<dbReference type="PANTHER" id="PTHR42791:SF1">
    <property type="entry name" value="N-ACETYLTRANSFERASE DOMAIN-CONTAINING PROTEIN"/>
    <property type="match status" value="1"/>
</dbReference>
<organism evidence="2 3">
    <name type="scientific">Nonomuraea roseola</name>
    <dbReference type="NCBI Taxonomy" id="46179"/>
    <lineage>
        <taxon>Bacteria</taxon>
        <taxon>Bacillati</taxon>
        <taxon>Actinomycetota</taxon>
        <taxon>Actinomycetes</taxon>
        <taxon>Streptosporangiales</taxon>
        <taxon>Streptosporangiaceae</taxon>
        <taxon>Nonomuraea</taxon>
    </lineage>
</organism>
<sequence>MSSSVRVATGADLGALAAVLAAAFHSDPVARWIEPDDTRRRRILPQAYAMQLRGLFLTQGATEVVVHQGAIKAGALWNPPGQWRMPVLSQVRQLPTALRLAGRRIGRLMSVARAVEAVHPAEPHWYLAELGTDPQAQGTGLGRALLDSRLARCDAEGSPAYLESPEANIPLYERFGFEVTGEVHIPGGGPTVYTMWRKPRLG</sequence>
<feature type="domain" description="N-acetyltransferase" evidence="1">
    <location>
        <begin position="3"/>
        <end position="200"/>
    </location>
</feature>
<dbReference type="InterPro" id="IPR016181">
    <property type="entry name" value="Acyl_CoA_acyltransferase"/>
</dbReference>
<dbReference type="SUPFAM" id="SSF55729">
    <property type="entry name" value="Acyl-CoA N-acyltransferases (Nat)"/>
    <property type="match status" value="1"/>
</dbReference>
<dbReference type="CDD" id="cd04301">
    <property type="entry name" value="NAT_SF"/>
    <property type="match status" value="1"/>
</dbReference>
<gene>
    <name evidence="2" type="ORF">ACFFRN_04600</name>
</gene>
<keyword evidence="2" id="KW-0012">Acyltransferase</keyword>
<dbReference type="InterPro" id="IPR000182">
    <property type="entry name" value="GNAT_dom"/>
</dbReference>
<accession>A0ABV5PT00</accession>
<dbReference type="PROSITE" id="PS51186">
    <property type="entry name" value="GNAT"/>
    <property type="match status" value="1"/>
</dbReference>